<evidence type="ECO:0000256" key="1">
    <source>
        <dbReference type="ARBA" id="ARBA00004418"/>
    </source>
</evidence>
<evidence type="ECO:0000256" key="4">
    <source>
        <dbReference type="ARBA" id="ARBA00022729"/>
    </source>
</evidence>
<feature type="chain" id="PRO_5012358915" description="Carbohydrate ABC transporter substrate-binding protein, CUT1 family" evidence="5">
    <location>
        <begin position="35"/>
        <end position="436"/>
    </location>
</feature>
<keyword evidence="4 5" id="KW-0732">Signal</keyword>
<dbReference type="PANTHER" id="PTHR43649:SF34">
    <property type="entry name" value="ABC TRANSPORTER PERIPLASMIC-BINDING PROTEIN YCJN-RELATED"/>
    <property type="match status" value="1"/>
</dbReference>
<dbReference type="GO" id="GO:0042597">
    <property type="term" value="C:periplasmic space"/>
    <property type="evidence" value="ECO:0007669"/>
    <property type="project" value="UniProtKB-SubCell"/>
</dbReference>
<dbReference type="Gene3D" id="3.40.190.10">
    <property type="entry name" value="Periplasmic binding protein-like II"/>
    <property type="match status" value="2"/>
</dbReference>
<comment type="subcellular location">
    <subcellularLocation>
        <location evidence="1">Periplasm</location>
    </subcellularLocation>
</comment>
<evidence type="ECO:0008006" key="7">
    <source>
        <dbReference type="Google" id="ProtNLM"/>
    </source>
</evidence>
<dbReference type="SUPFAM" id="SSF53850">
    <property type="entry name" value="Periplasmic binding protein-like II"/>
    <property type="match status" value="1"/>
</dbReference>
<dbReference type="InterPro" id="IPR006059">
    <property type="entry name" value="SBP"/>
</dbReference>
<comment type="caution">
    <text evidence="6">The sequence shown here is derived from an EMBL/GenBank/DDBJ whole genome shotgun (WGS) entry which is preliminary data.</text>
</comment>
<dbReference type="PANTHER" id="PTHR43649">
    <property type="entry name" value="ARABINOSE-BINDING PROTEIN-RELATED"/>
    <property type="match status" value="1"/>
</dbReference>
<dbReference type="InterPro" id="IPR006311">
    <property type="entry name" value="TAT_signal"/>
</dbReference>
<dbReference type="Pfam" id="PF01547">
    <property type="entry name" value="SBP_bac_1"/>
    <property type="match status" value="1"/>
</dbReference>
<keyword evidence="3" id="KW-0813">Transport</keyword>
<gene>
    <name evidence="6" type="ORF">CLG85_05910</name>
</gene>
<accession>A0A2A3JZ36</accession>
<feature type="signal peptide" evidence="5">
    <location>
        <begin position="1"/>
        <end position="34"/>
    </location>
</feature>
<name>A0A2A3JZ36_9RHOB</name>
<dbReference type="PROSITE" id="PS51318">
    <property type="entry name" value="TAT"/>
    <property type="match status" value="1"/>
</dbReference>
<dbReference type="EMBL" id="NTHN01000076">
    <property type="protein sequence ID" value="PBD20087.1"/>
    <property type="molecule type" value="Genomic_DNA"/>
</dbReference>
<organism evidence="6">
    <name type="scientific">Alloyangia mangrovi</name>
    <dbReference type="NCBI Taxonomy" id="1779329"/>
    <lineage>
        <taxon>Bacteria</taxon>
        <taxon>Pseudomonadati</taxon>
        <taxon>Pseudomonadota</taxon>
        <taxon>Alphaproteobacteria</taxon>
        <taxon>Rhodobacterales</taxon>
        <taxon>Roseobacteraceae</taxon>
        <taxon>Alloyangia</taxon>
    </lineage>
</organism>
<evidence type="ECO:0000256" key="2">
    <source>
        <dbReference type="ARBA" id="ARBA00008520"/>
    </source>
</evidence>
<proteinExistence type="inferred from homology"/>
<dbReference type="OrthoDB" id="7532544at2"/>
<evidence type="ECO:0000256" key="5">
    <source>
        <dbReference type="SAM" id="SignalP"/>
    </source>
</evidence>
<protein>
    <recommendedName>
        <fullName evidence="7">Carbohydrate ABC transporter substrate-binding protein, CUT1 family</fullName>
    </recommendedName>
</protein>
<sequence length="436" mass="48328">MMKNPQMISRSRRSVLKSMAAASALMAVPGARFAAAQSLPTLNILNSNTAWAEALTSSVAEAYEGAKVTGESNPYEAHFEKLLIELSQGSSTFDLVTIDNLWIRQPMENGWAVALDDIKAENPDLPEISVANLAPASLTYSEFQGKRWGLPLIMTTPVFVYRKDLFEQAGITKVPTNWDEYRDAAEKLHSDEVAGNVLLLGGQDAHMSGDWGSRLMGMTKIEPHNDGVMDEEGNLIFNSEGQGARAIERLREVLPFTPRGVDGLDYAEGSSLMQQGKAAMMITWSDVIVGIEDGPMKGRFGYTVAPTEAFEQQMVGGWSIMVNAASENKADAYRFLAWMAEGRAYELFREGGESSLALQRDIENPEIVEQIPMLQAFRDFELRGTTPISIPPYRLRNAVEVQRVLYEEILAGVNGRKEPQEAMVDAEKRLKRLVRR</sequence>
<dbReference type="InterPro" id="IPR050490">
    <property type="entry name" value="Bact_solute-bd_prot1"/>
</dbReference>
<dbReference type="AlphaFoldDB" id="A0A2A3JZ36"/>
<evidence type="ECO:0000256" key="3">
    <source>
        <dbReference type="ARBA" id="ARBA00022448"/>
    </source>
</evidence>
<evidence type="ECO:0000313" key="6">
    <source>
        <dbReference type="EMBL" id="PBD20087.1"/>
    </source>
</evidence>
<comment type="similarity">
    <text evidence="2">Belongs to the bacterial solute-binding protein 1 family.</text>
</comment>
<reference evidence="6" key="1">
    <citation type="submission" date="2017-09" db="EMBL/GenBank/DDBJ databases">
        <title>Yangia sp. SAOS 153D whole genome sequencing.</title>
        <authorList>
            <person name="Verma A."/>
            <person name="Krishnamurthi S."/>
        </authorList>
    </citation>
    <scope>NUCLEOTIDE SEQUENCE [LARGE SCALE GENOMIC DNA]</scope>
    <source>
        <strain evidence="6">SAOS 153D</strain>
    </source>
</reference>